<feature type="region of interest" description="Disordered" evidence="1">
    <location>
        <begin position="1"/>
        <end position="34"/>
    </location>
</feature>
<feature type="compositionally biased region" description="Basic and acidic residues" evidence="1">
    <location>
        <begin position="8"/>
        <end position="17"/>
    </location>
</feature>
<dbReference type="Gene3D" id="3.80.10.10">
    <property type="entry name" value="Ribonuclease Inhibitor"/>
    <property type="match status" value="1"/>
</dbReference>
<comment type="caution">
    <text evidence="2">The sequence shown here is derived from an EMBL/GenBank/DDBJ whole genome shotgun (WGS) entry which is preliminary data.</text>
</comment>
<dbReference type="EMBL" id="CAICTM010000139">
    <property type="protein sequence ID" value="CAB9502586.1"/>
    <property type="molecule type" value="Genomic_DNA"/>
</dbReference>
<dbReference type="InterPro" id="IPR032675">
    <property type="entry name" value="LRR_dom_sf"/>
</dbReference>
<dbReference type="AlphaFoldDB" id="A0A9N8H6A9"/>
<dbReference type="Proteomes" id="UP001153069">
    <property type="component" value="Unassembled WGS sequence"/>
</dbReference>
<dbReference type="OrthoDB" id="4060589at2759"/>
<evidence type="ECO:0000256" key="1">
    <source>
        <dbReference type="SAM" id="MobiDB-lite"/>
    </source>
</evidence>
<proteinExistence type="predicted"/>
<feature type="compositionally biased region" description="Low complexity" evidence="1">
    <location>
        <begin position="320"/>
        <end position="332"/>
    </location>
</feature>
<organism evidence="2 3">
    <name type="scientific">Seminavis robusta</name>
    <dbReference type="NCBI Taxonomy" id="568900"/>
    <lineage>
        <taxon>Eukaryota</taxon>
        <taxon>Sar</taxon>
        <taxon>Stramenopiles</taxon>
        <taxon>Ochrophyta</taxon>
        <taxon>Bacillariophyta</taxon>
        <taxon>Bacillariophyceae</taxon>
        <taxon>Bacillariophycidae</taxon>
        <taxon>Naviculales</taxon>
        <taxon>Naviculaceae</taxon>
        <taxon>Seminavis</taxon>
    </lineage>
</organism>
<evidence type="ECO:0000313" key="3">
    <source>
        <dbReference type="Proteomes" id="UP001153069"/>
    </source>
</evidence>
<keyword evidence="3" id="KW-1185">Reference proteome</keyword>
<protein>
    <submittedName>
        <fullName evidence="2">Uncharacterized protein</fullName>
    </submittedName>
</protein>
<feature type="region of interest" description="Disordered" evidence="1">
    <location>
        <begin position="320"/>
        <end position="339"/>
    </location>
</feature>
<gene>
    <name evidence="2" type="ORF">SEMRO_140_G065600.1</name>
</gene>
<sequence length="476" mass="54933">MGNIQTQHHSEGKERRLFFSSTPSHNSKNHATTTPKPDYVFGTLCLNSYADVSRALKKKQASMIPRRLQMGGKFLNCMTDFPSKHHKRMMRRVLRRGCLEIALAGSKPRAPRRVYENELSFVLSHLQQEWITHVQMENLDIQPLVANSNNNNSRMIRNALSKLQNLETLTIESTRMTMELLQDILKVLEQSLPNLEHLTLNVFMLSQEEAPNQQHVMEATVTKLIQQERLQSLALPFYPTSLDFWKAVTTSTKLNSLSMDCHNMTNLKQIKQVLLDNTSSLQKLELSNLPSETKDNDMVTLTQGLKRNQTLKALTLILSSNNNNKQQQSNNNDDTHSLRDEGIESKTNTAPGIFATSMTEHAQATRSIPELLTPVLEQDNFTLQDFELYRDDNHEEELPLRIATPELEFYTQLNRKERSHLMRGSSTEREWKQALITAATCKSRRHYQYSETEDLATLYYWLRVQPTQWCCAEQQQ</sequence>
<accession>A0A9N8H6A9</accession>
<evidence type="ECO:0000313" key="2">
    <source>
        <dbReference type="EMBL" id="CAB9502586.1"/>
    </source>
</evidence>
<reference evidence="2" key="1">
    <citation type="submission" date="2020-06" db="EMBL/GenBank/DDBJ databases">
        <authorList>
            <consortium name="Plant Systems Biology data submission"/>
        </authorList>
    </citation>
    <scope>NUCLEOTIDE SEQUENCE</scope>
    <source>
        <strain evidence="2">D6</strain>
    </source>
</reference>
<dbReference type="SUPFAM" id="SSF52047">
    <property type="entry name" value="RNI-like"/>
    <property type="match status" value="1"/>
</dbReference>
<name>A0A9N8H6A9_9STRA</name>
<feature type="compositionally biased region" description="Polar residues" evidence="1">
    <location>
        <begin position="19"/>
        <end position="34"/>
    </location>
</feature>